<protein>
    <submittedName>
        <fullName evidence="2">Uracil-DNA glycosylase family protein</fullName>
    </submittedName>
</protein>
<dbReference type="PANTHER" id="PTHR42160">
    <property type="entry name" value="URACIL-DNA GLYCOSYLASE SUPERFAMILY PROTEIN"/>
    <property type="match status" value="1"/>
</dbReference>
<dbReference type="SMART" id="SM00986">
    <property type="entry name" value="UDG"/>
    <property type="match status" value="1"/>
</dbReference>
<comment type="caution">
    <text evidence="2">The sequence shown here is derived from an EMBL/GenBank/DDBJ whole genome shotgun (WGS) entry which is preliminary data.</text>
</comment>
<name>A0ABS8ZF07_9PSEU</name>
<proteinExistence type="predicted"/>
<organism evidence="2 3">
    <name type="scientific">Kibdelosporangium philippinense</name>
    <dbReference type="NCBI Taxonomy" id="211113"/>
    <lineage>
        <taxon>Bacteria</taxon>
        <taxon>Bacillati</taxon>
        <taxon>Actinomycetota</taxon>
        <taxon>Actinomycetes</taxon>
        <taxon>Pseudonocardiales</taxon>
        <taxon>Pseudonocardiaceae</taxon>
        <taxon>Kibdelosporangium</taxon>
    </lineage>
</organism>
<evidence type="ECO:0000259" key="1">
    <source>
        <dbReference type="SMART" id="SM00986"/>
    </source>
</evidence>
<dbReference type="CDD" id="cd10033">
    <property type="entry name" value="UDG_like"/>
    <property type="match status" value="1"/>
</dbReference>
<evidence type="ECO:0000313" key="2">
    <source>
        <dbReference type="EMBL" id="MCE7004422.1"/>
    </source>
</evidence>
<sequence length="187" mass="20999">MTSRLARIRDEIIAANAGRQPVYQAEAAARIVIIGQAPGKRAQDSGVPFDDPSGVRLRDWLGVTDEQFYDPSLFAILPMDFYYPGKAASGDLPPRADFAPQWHPQILAELNDVRLTLLIGGYSQKLYLKGRLKPSLTETVRSYQDYLPEIIPLVHPSPLNFRWQGKNPWFVSEVLPVLRDAVQRALS</sequence>
<reference evidence="2 3" key="1">
    <citation type="submission" date="2021-12" db="EMBL/GenBank/DDBJ databases">
        <title>Genome sequence of Kibdelosporangium philippinense ATCC 49844.</title>
        <authorList>
            <person name="Fedorov E.A."/>
            <person name="Omeragic M."/>
            <person name="Shalygina K.F."/>
            <person name="Maclea K.S."/>
        </authorList>
    </citation>
    <scope>NUCLEOTIDE SEQUENCE [LARGE SCALE GENOMIC DNA]</scope>
    <source>
        <strain evidence="2 3">ATCC 49844</strain>
    </source>
</reference>
<gene>
    <name evidence="2" type="ORF">LWC34_16495</name>
</gene>
<dbReference type="SUPFAM" id="SSF52141">
    <property type="entry name" value="Uracil-DNA glycosylase-like"/>
    <property type="match status" value="1"/>
</dbReference>
<feature type="domain" description="Uracil-DNA glycosylase-like" evidence="1">
    <location>
        <begin position="22"/>
        <end position="179"/>
    </location>
</feature>
<dbReference type="InterPro" id="IPR036895">
    <property type="entry name" value="Uracil-DNA_glycosylase-like_sf"/>
</dbReference>
<dbReference type="InterPro" id="IPR005122">
    <property type="entry name" value="Uracil-DNA_glycosylase-like"/>
</dbReference>
<evidence type="ECO:0000313" key="3">
    <source>
        <dbReference type="Proteomes" id="UP001521150"/>
    </source>
</evidence>
<dbReference type="Proteomes" id="UP001521150">
    <property type="component" value="Unassembled WGS sequence"/>
</dbReference>
<accession>A0ABS8ZF07</accession>
<dbReference type="PANTHER" id="PTHR42160:SF1">
    <property type="entry name" value="URACIL-DNA GLYCOSYLASE SUPERFAMILY PROTEIN"/>
    <property type="match status" value="1"/>
</dbReference>
<dbReference type="InterPro" id="IPR047124">
    <property type="entry name" value="HI_0220.2"/>
</dbReference>
<dbReference type="Pfam" id="PF03167">
    <property type="entry name" value="UDG"/>
    <property type="match status" value="1"/>
</dbReference>
<dbReference type="SMART" id="SM00987">
    <property type="entry name" value="UreE_C"/>
    <property type="match status" value="1"/>
</dbReference>
<dbReference type="Gene3D" id="3.40.470.10">
    <property type="entry name" value="Uracil-DNA glycosylase-like domain"/>
    <property type="match status" value="1"/>
</dbReference>
<dbReference type="RefSeq" id="WP_233725939.1">
    <property type="nucleotide sequence ID" value="NZ_JAJVCN010000001.1"/>
</dbReference>
<keyword evidence="3" id="KW-1185">Reference proteome</keyword>
<dbReference type="EMBL" id="JAJVCN010000001">
    <property type="protein sequence ID" value="MCE7004422.1"/>
    <property type="molecule type" value="Genomic_DNA"/>
</dbReference>